<comment type="similarity">
    <text evidence="13">Belongs to the TRAFAC class myosin-kinesin ATPase superfamily. Kinesin family. KIN-13 subfamily.</text>
</comment>
<organism evidence="19">
    <name type="scientific">Strongyloides stercoralis</name>
    <name type="common">Threadworm</name>
    <dbReference type="NCBI Taxonomy" id="6248"/>
    <lineage>
        <taxon>Eukaryota</taxon>
        <taxon>Metazoa</taxon>
        <taxon>Ecdysozoa</taxon>
        <taxon>Nematoda</taxon>
        <taxon>Chromadorea</taxon>
        <taxon>Rhabditida</taxon>
        <taxon>Tylenchina</taxon>
        <taxon>Panagrolaimomorpha</taxon>
        <taxon>Strongyloidoidea</taxon>
        <taxon>Strongyloididae</taxon>
        <taxon>Strongyloides</taxon>
    </lineage>
</organism>
<dbReference type="AlphaFoldDB" id="A0A0K0DVW7"/>
<keyword evidence="3" id="KW-0132">Cell division</keyword>
<dbReference type="GO" id="GO:0005828">
    <property type="term" value="C:kinetochore microtubule"/>
    <property type="evidence" value="ECO:0007669"/>
    <property type="project" value="UniProtKB-ARBA"/>
</dbReference>
<dbReference type="GO" id="GO:0007059">
    <property type="term" value="P:chromosome segregation"/>
    <property type="evidence" value="ECO:0007669"/>
    <property type="project" value="UniProtKB-KW"/>
</dbReference>
<dbReference type="PROSITE" id="PS00411">
    <property type="entry name" value="KINESIN_MOTOR_1"/>
    <property type="match status" value="1"/>
</dbReference>
<dbReference type="PRINTS" id="PR00380">
    <property type="entry name" value="KINESINHEAVY"/>
</dbReference>
<dbReference type="WBParaSite" id="TCONS_00008690.p1">
    <property type="protein sequence ID" value="TCONS_00008690.p1"/>
    <property type="gene ID" value="XLOC_006607"/>
</dbReference>
<dbReference type="GO" id="GO:0007018">
    <property type="term" value="P:microtubule-based movement"/>
    <property type="evidence" value="ECO:0007669"/>
    <property type="project" value="InterPro"/>
</dbReference>
<evidence type="ECO:0000256" key="14">
    <source>
        <dbReference type="PROSITE-ProRule" id="PRU00283"/>
    </source>
</evidence>
<dbReference type="InterPro" id="IPR001752">
    <property type="entry name" value="Kinesin_motor_dom"/>
</dbReference>
<evidence type="ECO:0000313" key="19">
    <source>
        <dbReference type="WBParaSite" id="SSTP_0000138300.1"/>
    </source>
</evidence>
<dbReference type="STRING" id="6248.A0A0K0DVW7"/>
<keyword evidence="18" id="KW-1185">Reference proteome</keyword>
<proteinExistence type="inferred from homology"/>
<dbReference type="Proteomes" id="UP000035681">
    <property type="component" value="Unplaced"/>
</dbReference>
<comment type="subcellular location">
    <subcellularLocation>
        <location evidence="1">Cytoplasm</location>
        <location evidence="1">Cytoskeleton</location>
        <location evidence="1">Spindle pole</location>
    </subcellularLocation>
</comment>
<dbReference type="Pfam" id="PF00225">
    <property type="entry name" value="Kinesin"/>
    <property type="match status" value="1"/>
</dbReference>
<dbReference type="WBParaSite" id="SSTP_0000138300.1">
    <property type="protein sequence ID" value="SSTP_0000138300.1"/>
    <property type="gene ID" value="SSTP_0000138300"/>
</dbReference>
<keyword evidence="7" id="KW-0159">Chromosome partition</keyword>
<dbReference type="FunFam" id="3.40.850.10:FF:000012">
    <property type="entry name" value="Kinesin-like protein"/>
    <property type="match status" value="1"/>
</dbReference>
<sequence length="615" mass="69613">MKGFQTGAKVVIQRSDGSIQDAEISSINHQERSAKVVFFAYNNTKRSKMIPFSELIRLNPHVMEKEELRTSAPKSINVRRTIARDEGGISRNTMVIDEKKPRMSLIDVTNYPIDDKENNRKNENPSSSSGGIYTTVVDHVPRQELPKSHKYFSYNRLIRTEEEGLTYEKLKYSEDAFCEKKMTVYIRVRPLNVSEKKKQEVSAITVPSTDQIILFSPQVKVNTEKYITSHSFKFDGVFNENTTTDCLYKIGCKRLIPTFFSGECATCFAYGQTGSGKTYTMHGKSGKNSPRGIYGMVSTDVFEGFKQRCFEKKGFSIKCAFFEIYMNKAYDLLDNRKELRVQADGNNRVQIPHLTNHVCSSPLDVSEILCQGSLLRSCGKTKSNKESSRSHAVFQFILYQGDNVVSRLSLVDLAGNERGIDAGNVDKTTRNEGISINTSLLALKECIRHMSSGIVDRIPFRNSALTQFLKDSFIGENSKLCMITTVSPSIGSCDATLNSLKYSEQVMQINFRNSILPSQLLFNRLETCEEDKDEFSSNDIVKGKEQDPEPILDCKEVSEVHSLKLIFKKAIEELDEINNLFLTPGGAVNATVKLKLLKCKYNLICRIFVYIYFNQ</sequence>
<keyword evidence="8 14" id="KW-0067">ATP-binding</keyword>
<evidence type="ECO:0000256" key="1">
    <source>
        <dbReference type="ARBA" id="ARBA00004647"/>
    </source>
</evidence>
<evidence type="ECO:0000256" key="11">
    <source>
        <dbReference type="ARBA" id="ARBA00023212"/>
    </source>
</evidence>
<keyword evidence="5 14" id="KW-0547">Nucleotide-binding</keyword>
<dbReference type="PROSITE" id="PS50067">
    <property type="entry name" value="KINESIN_MOTOR_2"/>
    <property type="match status" value="1"/>
</dbReference>
<dbReference type="SMART" id="SM00129">
    <property type="entry name" value="KISc"/>
    <property type="match status" value="1"/>
</dbReference>
<dbReference type="GO" id="GO:0007019">
    <property type="term" value="P:microtubule depolymerization"/>
    <property type="evidence" value="ECO:0007669"/>
    <property type="project" value="TreeGrafter"/>
</dbReference>
<evidence type="ECO:0000256" key="16">
    <source>
        <dbReference type="SAM" id="MobiDB-lite"/>
    </source>
</evidence>
<protein>
    <recommendedName>
        <fullName evidence="15">Kinesin-like protein</fullName>
    </recommendedName>
</protein>
<feature type="binding site" evidence="14">
    <location>
        <begin position="271"/>
        <end position="278"/>
    </location>
    <ligand>
        <name>ATP</name>
        <dbReference type="ChEBI" id="CHEBI:30616"/>
    </ligand>
</feature>
<reference evidence="19" key="1">
    <citation type="submission" date="2015-08" db="UniProtKB">
        <authorList>
            <consortium name="WormBaseParasite"/>
        </authorList>
    </citation>
    <scope>IDENTIFICATION</scope>
</reference>
<accession>A0A0K0DVW7</accession>
<evidence type="ECO:0000256" key="8">
    <source>
        <dbReference type="ARBA" id="ARBA00022840"/>
    </source>
</evidence>
<evidence type="ECO:0000256" key="15">
    <source>
        <dbReference type="RuleBase" id="RU000394"/>
    </source>
</evidence>
<dbReference type="GO" id="GO:0008017">
    <property type="term" value="F:microtubule binding"/>
    <property type="evidence" value="ECO:0007669"/>
    <property type="project" value="InterPro"/>
</dbReference>
<dbReference type="GO" id="GO:0005524">
    <property type="term" value="F:ATP binding"/>
    <property type="evidence" value="ECO:0007669"/>
    <property type="project" value="UniProtKB-UniRule"/>
</dbReference>
<dbReference type="GO" id="GO:0000922">
    <property type="term" value="C:spindle pole"/>
    <property type="evidence" value="ECO:0007669"/>
    <property type="project" value="UniProtKB-SubCell"/>
</dbReference>
<keyword evidence="4 15" id="KW-0493">Microtubule</keyword>
<keyword evidence="12" id="KW-0131">Cell cycle</keyword>
<evidence type="ECO:0000259" key="17">
    <source>
        <dbReference type="PROSITE" id="PS50067"/>
    </source>
</evidence>
<evidence type="ECO:0000256" key="9">
    <source>
        <dbReference type="ARBA" id="ARBA00023054"/>
    </source>
</evidence>
<evidence type="ECO:0000256" key="10">
    <source>
        <dbReference type="ARBA" id="ARBA00023175"/>
    </source>
</evidence>
<evidence type="ECO:0000256" key="12">
    <source>
        <dbReference type="ARBA" id="ARBA00023306"/>
    </source>
</evidence>
<dbReference type="InterPro" id="IPR019821">
    <property type="entry name" value="Kinesin_motor_CS"/>
</dbReference>
<dbReference type="PANTHER" id="PTHR47971">
    <property type="entry name" value="KINESIN-RELATED PROTEIN 6"/>
    <property type="match status" value="1"/>
</dbReference>
<keyword evidence="11" id="KW-0206">Cytoskeleton</keyword>
<evidence type="ECO:0000256" key="4">
    <source>
        <dbReference type="ARBA" id="ARBA00022701"/>
    </source>
</evidence>
<dbReference type="GO" id="GO:0051301">
    <property type="term" value="P:cell division"/>
    <property type="evidence" value="ECO:0007669"/>
    <property type="project" value="UniProtKB-KW"/>
</dbReference>
<dbReference type="Pfam" id="PF22923">
    <property type="entry name" value="KIF2A-like_1st"/>
    <property type="match status" value="1"/>
</dbReference>
<keyword evidence="6" id="KW-0498">Mitosis</keyword>
<keyword evidence="9" id="KW-0175">Coiled coil</keyword>
<dbReference type="InterPro" id="IPR027417">
    <property type="entry name" value="P-loop_NTPase"/>
</dbReference>
<evidence type="ECO:0000256" key="7">
    <source>
        <dbReference type="ARBA" id="ARBA00022829"/>
    </source>
</evidence>
<evidence type="ECO:0000256" key="2">
    <source>
        <dbReference type="ARBA" id="ARBA00022490"/>
    </source>
</evidence>
<dbReference type="Gene3D" id="3.40.850.10">
    <property type="entry name" value="Kinesin motor domain"/>
    <property type="match status" value="1"/>
</dbReference>
<dbReference type="PANTHER" id="PTHR47971:SF8">
    <property type="entry name" value="KINESIN-LIKE PROTEIN"/>
    <property type="match status" value="1"/>
</dbReference>
<keyword evidence="2" id="KW-0963">Cytoplasm</keyword>
<evidence type="ECO:0000256" key="13">
    <source>
        <dbReference type="ARBA" id="ARBA00061030"/>
    </source>
</evidence>
<evidence type="ECO:0000256" key="5">
    <source>
        <dbReference type="ARBA" id="ARBA00022741"/>
    </source>
</evidence>
<keyword evidence="10 14" id="KW-0505">Motor protein</keyword>
<feature type="domain" description="Kinesin motor" evidence="17">
    <location>
        <begin position="181"/>
        <end position="509"/>
    </location>
</feature>
<dbReference type="SUPFAM" id="SSF52540">
    <property type="entry name" value="P-loop containing nucleoside triphosphate hydrolases"/>
    <property type="match status" value="1"/>
</dbReference>
<dbReference type="InterPro" id="IPR036961">
    <property type="entry name" value="Kinesin_motor_dom_sf"/>
</dbReference>
<name>A0A0K0DVW7_STRER</name>
<dbReference type="GO" id="GO:0003777">
    <property type="term" value="F:microtubule motor activity"/>
    <property type="evidence" value="ECO:0007669"/>
    <property type="project" value="InterPro"/>
</dbReference>
<dbReference type="InterPro" id="IPR027640">
    <property type="entry name" value="Kinesin-like_fam"/>
</dbReference>
<feature type="region of interest" description="Disordered" evidence="16">
    <location>
        <begin position="113"/>
        <end position="133"/>
    </location>
</feature>
<evidence type="ECO:0000256" key="3">
    <source>
        <dbReference type="ARBA" id="ARBA00022618"/>
    </source>
</evidence>
<feature type="compositionally biased region" description="Basic and acidic residues" evidence="16">
    <location>
        <begin position="113"/>
        <end position="123"/>
    </location>
</feature>
<evidence type="ECO:0000313" key="18">
    <source>
        <dbReference type="Proteomes" id="UP000035681"/>
    </source>
</evidence>
<dbReference type="InterPro" id="IPR054473">
    <property type="entry name" value="KIF2A-like_N"/>
</dbReference>
<evidence type="ECO:0000256" key="6">
    <source>
        <dbReference type="ARBA" id="ARBA00022776"/>
    </source>
</evidence>